<dbReference type="InterPro" id="IPR049681">
    <property type="entry name" value="HVO_A0556-like"/>
</dbReference>
<evidence type="ECO:0000313" key="2">
    <source>
        <dbReference type="EMBL" id="RQG88956.1"/>
    </source>
</evidence>
<dbReference type="EMBL" id="REFY01000004">
    <property type="protein sequence ID" value="RQG88956.1"/>
    <property type="molecule type" value="Genomic_DNA"/>
</dbReference>
<protein>
    <submittedName>
        <fullName evidence="2">Uncharacterized protein</fullName>
    </submittedName>
</protein>
<dbReference type="Proteomes" id="UP000273828">
    <property type="component" value="Unassembled WGS sequence"/>
</dbReference>
<evidence type="ECO:0000256" key="1">
    <source>
        <dbReference type="SAM" id="MobiDB-lite"/>
    </source>
</evidence>
<feature type="region of interest" description="Disordered" evidence="1">
    <location>
        <begin position="1"/>
        <end position="22"/>
    </location>
</feature>
<accession>A0A3N6M6L0</accession>
<dbReference type="AlphaFoldDB" id="A0A3N6M6L0"/>
<sequence>MLNRYLRMQTSNGMSQSRSDQHHERVLVALEGRPCPSCHDGKLERSTYKENRAAVCDCCGTPQAQVWFDP</sequence>
<evidence type="ECO:0000313" key="3">
    <source>
        <dbReference type="Proteomes" id="UP000273828"/>
    </source>
</evidence>
<name>A0A3N6M6L0_9EURY</name>
<organism evidence="2 3">
    <name type="scientific">Natrarchaeobius halalkaliphilus</name>
    <dbReference type="NCBI Taxonomy" id="1679091"/>
    <lineage>
        <taxon>Archaea</taxon>
        <taxon>Methanobacteriati</taxon>
        <taxon>Methanobacteriota</taxon>
        <taxon>Stenosarchaea group</taxon>
        <taxon>Halobacteria</taxon>
        <taxon>Halobacteriales</taxon>
        <taxon>Natrialbaceae</taxon>
        <taxon>Natrarchaeobius</taxon>
    </lineage>
</organism>
<keyword evidence="3" id="KW-1185">Reference proteome</keyword>
<feature type="compositionally biased region" description="Polar residues" evidence="1">
    <location>
        <begin position="8"/>
        <end position="18"/>
    </location>
</feature>
<reference evidence="2 3" key="1">
    <citation type="submission" date="2018-10" db="EMBL/GenBank/DDBJ databases">
        <title>Natrarchaeobius chitinivorans gen. nov., sp. nov., and Natrarchaeobius haloalkaliphilus sp. nov., alkaliphilic, chitin-utilizing haloarchaea from hypersaline alkaline lakes.</title>
        <authorList>
            <person name="Sorokin D.Y."/>
            <person name="Elcheninov A.G."/>
            <person name="Kostrikina N.A."/>
            <person name="Bale N.J."/>
            <person name="Sinninghe Damste J.S."/>
            <person name="Khijniak T.V."/>
            <person name="Kublanov I.V."/>
            <person name="Toshchakov S.V."/>
        </authorList>
    </citation>
    <scope>NUCLEOTIDE SEQUENCE [LARGE SCALE GENOMIC DNA]</scope>
    <source>
        <strain evidence="2 3">AArcht-Sl</strain>
    </source>
</reference>
<dbReference type="NCBIfam" id="NF041921">
    <property type="entry name" value="HVO_A0556"/>
    <property type="match status" value="1"/>
</dbReference>
<proteinExistence type="predicted"/>
<gene>
    <name evidence="2" type="ORF">EA462_11230</name>
</gene>
<comment type="caution">
    <text evidence="2">The sequence shown here is derived from an EMBL/GenBank/DDBJ whole genome shotgun (WGS) entry which is preliminary data.</text>
</comment>